<dbReference type="AlphaFoldDB" id="A0A7W7CV34"/>
<name>A0A7W7CV34_9ACTN</name>
<organism evidence="1 2">
    <name type="scientific">Paractinoplanes abujensis</name>
    <dbReference type="NCBI Taxonomy" id="882441"/>
    <lineage>
        <taxon>Bacteria</taxon>
        <taxon>Bacillati</taxon>
        <taxon>Actinomycetota</taxon>
        <taxon>Actinomycetes</taxon>
        <taxon>Micromonosporales</taxon>
        <taxon>Micromonosporaceae</taxon>
        <taxon>Paractinoplanes</taxon>
    </lineage>
</organism>
<evidence type="ECO:0000313" key="1">
    <source>
        <dbReference type="EMBL" id="MBB4695219.1"/>
    </source>
</evidence>
<accession>A0A7W7CV34</accession>
<dbReference type="RefSeq" id="WP_184953603.1">
    <property type="nucleotide sequence ID" value="NZ_BOMC01000075.1"/>
</dbReference>
<dbReference type="Proteomes" id="UP000542742">
    <property type="component" value="Unassembled WGS sequence"/>
</dbReference>
<sequence length="250" mass="26568">MGLTSMWPGGVFLSFGLWFDRLPDEPVLAAVGDVLERNGATYAGAMFFGPPGLSFSRLPGAAGIGYAGERSAREVRRCLRDGGGYKVAMNLPGAGPAALSFEATPGEDAPPGRHPVEVTVEAGAFAIPRQLWNADERAAAEARQAVVLRYLEACCTALDPAYAVLHSEGSTPTPAALAVGRQLGTDVYVSDRLGLDPRLTQVNRLSQTLRWPTGSFHSGWFLAETPDLDALLAAWTRPALIMAERLTVTS</sequence>
<proteinExistence type="predicted"/>
<keyword evidence="2" id="KW-1185">Reference proteome</keyword>
<gene>
    <name evidence="1" type="ORF">BKA14_005367</name>
</gene>
<dbReference type="EMBL" id="JACHMF010000001">
    <property type="protein sequence ID" value="MBB4695219.1"/>
    <property type="molecule type" value="Genomic_DNA"/>
</dbReference>
<comment type="caution">
    <text evidence="1">The sequence shown here is derived from an EMBL/GenBank/DDBJ whole genome shotgun (WGS) entry which is preliminary data.</text>
</comment>
<evidence type="ECO:0000313" key="2">
    <source>
        <dbReference type="Proteomes" id="UP000542742"/>
    </source>
</evidence>
<reference evidence="1 2" key="1">
    <citation type="submission" date="2020-08" db="EMBL/GenBank/DDBJ databases">
        <title>Sequencing the genomes of 1000 actinobacteria strains.</title>
        <authorList>
            <person name="Klenk H.-P."/>
        </authorList>
    </citation>
    <scope>NUCLEOTIDE SEQUENCE [LARGE SCALE GENOMIC DNA]</scope>
    <source>
        <strain evidence="1 2">DSM 45518</strain>
    </source>
</reference>
<protein>
    <submittedName>
        <fullName evidence="1">Uncharacterized protein</fullName>
    </submittedName>
</protein>